<protein>
    <submittedName>
        <fullName evidence="1">Sporulation-control protein</fullName>
    </submittedName>
</protein>
<accession>A0A1H0T7S9</accession>
<gene>
    <name evidence="1" type="ORF">SAMN05216565_103334</name>
</gene>
<organism evidence="1 2">
    <name type="scientific">Litchfieldia salsa</name>
    <dbReference type="NCBI Taxonomy" id="930152"/>
    <lineage>
        <taxon>Bacteria</taxon>
        <taxon>Bacillati</taxon>
        <taxon>Bacillota</taxon>
        <taxon>Bacilli</taxon>
        <taxon>Bacillales</taxon>
        <taxon>Bacillaceae</taxon>
        <taxon>Litchfieldia</taxon>
    </lineage>
</organism>
<dbReference type="PANTHER" id="PTHR40053">
    <property type="entry name" value="SPORULATION-CONTROL PROTEIN SPO0M"/>
    <property type="match status" value="1"/>
</dbReference>
<sequence length="257" mass="28899">MSSFFNKALASIGIGAAKVDTKLFQDKFIPGEMVKGIIEIKGGATEQRIDEIYLTIATTYIKESNDNKVKKQGTIDKVKVVDSFTIGPSELKEFPFSITLPINTPISLGQSKVWIQTGLDIKNAIDPSDKDFIHVSPTPIVSAIINEAYDLGFSLRKVECEEAPYRFRTQFPFIQEFELIPTTGPFRGKLDEIEFIFLTQTEDQVDVHMQIDRRARGLGSLFAEALDMDESFVNFTVTKNDIPQLKKKLGDIISRYC</sequence>
<reference evidence="2" key="1">
    <citation type="submission" date="2016-10" db="EMBL/GenBank/DDBJ databases">
        <authorList>
            <person name="Varghese N."/>
            <person name="Submissions S."/>
        </authorList>
    </citation>
    <scope>NUCLEOTIDE SEQUENCE [LARGE SCALE GENOMIC DNA]</scope>
    <source>
        <strain evidence="2">IBRC-M10078</strain>
    </source>
</reference>
<dbReference type="EMBL" id="FNJU01000003">
    <property type="protein sequence ID" value="SDP50097.1"/>
    <property type="molecule type" value="Genomic_DNA"/>
</dbReference>
<name>A0A1H0T7S9_9BACI</name>
<dbReference type="Proteomes" id="UP000199159">
    <property type="component" value="Unassembled WGS sequence"/>
</dbReference>
<keyword evidence="2" id="KW-1185">Reference proteome</keyword>
<dbReference type="PANTHER" id="PTHR40053:SF1">
    <property type="entry name" value="SPORULATION-CONTROL PROTEIN SPO0M"/>
    <property type="match status" value="1"/>
</dbReference>
<dbReference type="Pfam" id="PF07070">
    <property type="entry name" value="Spo0M"/>
    <property type="match status" value="1"/>
</dbReference>
<dbReference type="InterPro" id="IPR009776">
    <property type="entry name" value="Spore_0_M"/>
</dbReference>
<dbReference type="RefSeq" id="WP_090852183.1">
    <property type="nucleotide sequence ID" value="NZ_FNJU01000003.1"/>
</dbReference>
<proteinExistence type="predicted"/>
<dbReference type="AlphaFoldDB" id="A0A1H0T7S9"/>
<dbReference type="STRING" id="930152.SAMN05216565_103334"/>
<dbReference type="OrthoDB" id="2351239at2"/>
<evidence type="ECO:0000313" key="1">
    <source>
        <dbReference type="EMBL" id="SDP50097.1"/>
    </source>
</evidence>
<evidence type="ECO:0000313" key="2">
    <source>
        <dbReference type="Proteomes" id="UP000199159"/>
    </source>
</evidence>